<organism evidence="1 2">
    <name type="scientific">Eubacterium callanderi</name>
    <dbReference type="NCBI Taxonomy" id="53442"/>
    <lineage>
        <taxon>Bacteria</taxon>
        <taxon>Bacillati</taxon>
        <taxon>Bacillota</taxon>
        <taxon>Clostridia</taxon>
        <taxon>Eubacteriales</taxon>
        <taxon>Eubacteriaceae</taxon>
        <taxon>Eubacterium</taxon>
    </lineage>
</organism>
<dbReference type="Proteomes" id="UP000586254">
    <property type="component" value="Unassembled WGS sequence"/>
</dbReference>
<dbReference type="AlphaFoldDB" id="A0A853JRS6"/>
<dbReference type="Pfam" id="PF14198">
    <property type="entry name" value="TnpV"/>
    <property type="match status" value="1"/>
</dbReference>
<sequence length="116" mass="13528">MNITYSQQGDYLLPDLTVPEEMPMPQGRYASLRKTYLMQHHYGLYLNLLTQGKLNAHLTEIQETASRRMAQIIRQMMEIEDVSETLKANNPMKWTGLVNNIQRGAEEQILQELIYN</sequence>
<gene>
    <name evidence="1" type="ORF">H0N91_16895</name>
</gene>
<protein>
    <submittedName>
        <fullName evidence="1">TnpV protein</fullName>
    </submittedName>
</protein>
<comment type="caution">
    <text evidence="1">The sequence shown here is derived from an EMBL/GenBank/DDBJ whole genome shotgun (WGS) entry which is preliminary data.</text>
</comment>
<proteinExistence type="predicted"/>
<reference evidence="1 2" key="1">
    <citation type="submission" date="2020-07" db="EMBL/GenBank/DDBJ databases">
        <title>Organ Donor 1.</title>
        <authorList>
            <person name="Marsh A.J."/>
            <person name="Azcarate-Peril M.A."/>
        </authorList>
    </citation>
    <scope>NUCLEOTIDE SEQUENCE [LARGE SCALE GENOMIC DNA]</scope>
    <source>
        <strain evidence="1 2">AMC0717</strain>
    </source>
</reference>
<evidence type="ECO:0000313" key="1">
    <source>
        <dbReference type="EMBL" id="NZA39761.1"/>
    </source>
</evidence>
<accession>A0A853JRS6</accession>
<name>A0A853JRS6_9FIRM</name>
<dbReference type="EMBL" id="JACCKS010000025">
    <property type="protein sequence ID" value="NZA39761.1"/>
    <property type="molecule type" value="Genomic_DNA"/>
</dbReference>
<evidence type="ECO:0000313" key="2">
    <source>
        <dbReference type="Proteomes" id="UP000586254"/>
    </source>
</evidence>
<dbReference type="InterPro" id="IPR026989">
    <property type="entry name" value="TnpV"/>
</dbReference>